<dbReference type="KEGG" id="plt:Plut_1898"/>
<name>Q3B1N7_CHLL3</name>
<evidence type="ECO:0000313" key="1">
    <source>
        <dbReference type="EMBL" id="ABB24744.1"/>
    </source>
</evidence>
<sequence length="153" mass="17315">MKGTLRLFFLTHLRDLYCSRREGVSVSVRNAHGKGPEHVIGYAVKLSQRFCYDACVVLLDTDIEWADRVTKSARKSGIEMVGSMPCLEGLLLAILGHRPPERCLQCKKQIEKLLDLDLMERQSYAGSFSRPVLDLSRKGIAELDRLLRCFEGC</sequence>
<accession>Q3B1N7</accession>
<organism evidence="1 2">
    <name type="scientific">Chlorobium luteolum (strain DSM 273 / BCRC 81028 / 2530)</name>
    <name type="common">Pelodictyon luteolum</name>
    <dbReference type="NCBI Taxonomy" id="319225"/>
    <lineage>
        <taxon>Bacteria</taxon>
        <taxon>Pseudomonadati</taxon>
        <taxon>Chlorobiota</taxon>
        <taxon>Chlorobiia</taxon>
        <taxon>Chlorobiales</taxon>
        <taxon>Chlorobiaceae</taxon>
        <taxon>Chlorobium/Pelodictyon group</taxon>
        <taxon>Pelodictyon</taxon>
    </lineage>
</organism>
<dbReference type="HOGENOM" id="CLU_129721_0_0_10"/>
<dbReference type="AlphaFoldDB" id="Q3B1N7"/>
<evidence type="ECO:0000313" key="2">
    <source>
        <dbReference type="Proteomes" id="UP000002709"/>
    </source>
</evidence>
<keyword evidence="2" id="KW-1185">Reference proteome</keyword>
<dbReference type="EMBL" id="CP000096">
    <property type="protein sequence ID" value="ABB24744.1"/>
    <property type="molecule type" value="Genomic_DNA"/>
</dbReference>
<gene>
    <name evidence="1" type="ordered locus">Plut_1898</name>
</gene>
<proteinExistence type="predicted"/>
<dbReference type="eggNOG" id="ENOG5032Y8G">
    <property type="taxonomic scope" value="Bacteria"/>
</dbReference>
<protein>
    <submittedName>
        <fullName evidence="1">Uncharacterized protein</fullName>
    </submittedName>
</protein>
<dbReference type="Proteomes" id="UP000002709">
    <property type="component" value="Chromosome"/>
</dbReference>
<reference evidence="2" key="1">
    <citation type="submission" date="2005-08" db="EMBL/GenBank/DDBJ databases">
        <title>Complete sequence of Pelodictyon luteolum DSM 273.</title>
        <authorList>
            <consortium name="US DOE Joint Genome Institute"/>
            <person name="Copeland A."/>
            <person name="Lucas S."/>
            <person name="Lapidus A."/>
            <person name="Barry K."/>
            <person name="Detter J.C."/>
            <person name="Glavina T."/>
            <person name="Hammon N."/>
            <person name="Israni S."/>
            <person name="Pitluck S."/>
            <person name="Bryant D."/>
            <person name="Schmutz J."/>
            <person name="Larimer F."/>
            <person name="Land M."/>
            <person name="Kyrpides N."/>
            <person name="Ivanova N."/>
            <person name="Richardson P."/>
        </authorList>
    </citation>
    <scope>NUCLEOTIDE SEQUENCE [LARGE SCALE GENOMIC DNA]</scope>
    <source>
        <strain evidence="2">DSM 273 / BCRC 81028 / 2530</strain>
    </source>
</reference>